<proteinExistence type="predicted"/>
<accession>A0A0C3CFV3</accession>
<organism evidence="1 2">
    <name type="scientific">Oidiodendron maius (strain Zn)</name>
    <dbReference type="NCBI Taxonomy" id="913774"/>
    <lineage>
        <taxon>Eukaryota</taxon>
        <taxon>Fungi</taxon>
        <taxon>Dikarya</taxon>
        <taxon>Ascomycota</taxon>
        <taxon>Pezizomycotina</taxon>
        <taxon>Leotiomycetes</taxon>
        <taxon>Leotiomycetes incertae sedis</taxon>
        <taxon>Myxotrichaceae</taxon>
        <taxon>Oidiodendron</taxon>
    </lineage>
</organism>
<keyword evidence="2" id="KW-1185">Reference proteome</keyword>
<reference evidence="1 2" key="1">
    <citation type="submission" date="2014-04" db="EMBL/GenBank/DDBJ databases">
        <authorList>
            <consortium name="DOE Joint Genome Institute"/>
            <person name="Kuo A."/>
            <person name="Martino E."/>
            <person name="Perotto S."/>
            <person name="Kohler A."/>
            <person name="Nagy L.G."/>
            <person name="Floudas D."/>
            <person name="Copeland A."/>
            <person name="Barry K.W."/>
            <person name="Cichocki N."/>
            <person name="Veneault-Fourrey C."/>
            <person name="LaButti K."/>
            <person name="Lindquist E.A."/>
            <person name="Lipzen A."/>
            <person name="Lundell T."/>
            <person name="Morin E."/>
            <person name="Murat C."/>
            <person name="Sun H."/>
            <person name="Tunlid A."/>
            <person name="Henrissat B."/>
            <person name="Grigoriev I.V."/>
            <person name="Hibbett D.S."/>
            <person name="Martin F."/>
            <person name="Nordberg H.P."/>
            <person name="Cantor M.N."/>
            <person name="Hua S.X."/>
        </authorList>
    </citation>
    <scope>NUCLEOTIDE SEQUENCE [LARGE SCALE GENOMIC DNA]</scope>
    <source>
        <strain evidence="1 2">Zn</strain>
    </source>
</reference>
<dbReference type="AlphaFoldDB" id="A0A0C3CFV3"/>
<gene>
    <name evidence="1" type="ORF">OIDMADRAFT_20275</name>
</gene>
<reference evidence="2" key="2">
    <citation type="submission" date="2015-01" db="EMBL/GenBank/DDBJ databases">
        <title>Evolutionary Origins and Diversification of the Mycorrhizal Mutualists.</title>
        <authorList>
            <consortium name="DOE Joint Genome Institute"/>
            <consortium name="Mycorrhizal Genomics Consortium"/>
            <person name="Kohler A."/>
            <person name="Kuo A."/>
            <person name="Nagy L.G."/>
            <person name="Floudas D."/>
            <person name="Copeland A."/>
            <person name="Barry K.W."/>
            <person name="Cichocki N."/>
            <person name="Veneault-Fourrey C."/>
            <person name="LaButti K."/>
            <person name="Lindquist E.A."/>
            <person name="Lipzen A."/>
            <person name="Lundell T."/>
            <person name="Morin E."/>
            <person name="Murat C."/>
            <person name="Riley R."/>
            <person name="Ohm R."/>
            <person name="Sun H."/>
            <person name="Tunlid A."/>
            <person name="Henrissat B."/>
            <person name="Grigoriev I.V."/>
            <person name="Hibbett D.S."/>
            <person name="Martin F."/>
        </authorList>
    </citation>
    <scope>NUCLEOTIDE SEQUENCE [LARGE SCALE GENOMIC DNA]</scope>
    <source>
        <strain evidence="2">Zn</strain>
    </source>
</reference>
<name>A0A0C3CFV3_OIDMZ</name>
<dbReference type="HOGENOM" id="CLU_2904766_0_0_1"/>
<dbReference type="Proteomes" id="UP000054321">
    <property type="component" value="Unassembled WGS sequence"/>
</dbReference>
<dbReference type="InParanoid" id="A0A0C3CFV3"/>
<evidence type="ECO:0000313" key="1">
    <source>
        <dbReference type="EMBL" id="KIM97868.1"/>
    </source>
</evidence>
<sequence>MHCKGSQYDVRCKTHCYVSGLRQNIAPVPSMFSLHRCISTCSGILSVLIEVNLVGNVSNHQE</sequence>
<protein>
    <submittedName>
        <fullName evidence="1">Uncharacterized protein</fullName>
    </submittedName>
</protein>
<dbReference type="EMBL" id="KN832881">
    <property type="protein sequence ID" value="KIM97868.1"/>
    <property type="molecule type" value="Genomic_DNA"/>
</dbReference>
<evidence type="ECO:0000313" key="2">
    <source>
        <dbReference type="Proteomes" id="UP000054321"/>
    </source>
</evidence>